<evidence type="ECO:0000259" key="3">
    <source>
        <dbReference type="Pfam" id="PF13649"/>
    </source>
</evidence>
<dbReference type="GO" id="GO:0008168">
    <property type="term" value="F:methyltransferase activity"/>
    <property type="evidence" value="ECO:0007669"/>
    <property type="project" value="UniProtKB-KW"/>
</dbReference>
<dbReference type="Pfam" id="PF13649">
    <property type="entry name" value="Methyltransf_25"/>
    <property type="match status" value="1"/>
</dbReference>
<keyword evidence="1" id="KW-0489">Methyltransferase</keyword>
<dbReference type="PANTHER" id="PTHR44942:SF4">
    <property type="entry name" value="METHYLTRANSFERASE TYPE 11 DOMAIN-CONTAINING PROTEIN"/>
    <property type="match status" value="1"/>
</dbReference>
<dbReference type="InterPro" id="IPR029063">
    <property type="entry name" value="SAM-dependent_MTases_sf"/>
</dbReference>
<dbReference type="InterPro" id="IPR051052">
    <property type="entry name" value="Diverse_substrate_MTase"/>
</dbReference>
<feature type="domain" description="Methyltransferase" evidence="3">
    <location>
        <begin position="51"/>
        <end position="138"/>
    </location>
</feature>
<evidence type="ECO:0000256" key="1">
    <source>
        <dbReference type="ARBA" id="ARBA00022603"/>
    </source>
</evidence>
<dbReference type="InterPro" id="IPR041698">
    <property type="entry name" value="Methyltransf_25"/>
</dbReference>
<dbReference type="PANTHER" id="PTHR44942">
    <property type="entry name" value="METHYLTRANSF_11 DOMAIN-CONTAINING PROTEIN"/>
    <property type="match status" value="1"/>
</dbReference>
<proteinExistence type="predicted"/>
<comment type="caution">
    <text evidence="4">The sequence shown here is derived from an EMBL/GenBank/DDBJ whole genome shotgun (WGS) entry which is preliminary data.</text>
</comment>
<keyword evidence="5" id="KW-1185">Reference proteome</keyword>
<name>A0A640VM01_9RHOB</name>
<evidence type="ECO:0000313" key="4">
    <source>
        <dbReference type="EMBL" id="GFE48654.1"/>
    </source>
</evidence>
<sequence>MTRQQTRTPDDLKGTSFMAAEVADLYRHRPPYADGAYAFVLDKAPSCGRLLDLGCGEGKIARPMAKYFDQVVAVDPSANMINLGKSLDNGDAANIHWLCAKAEDAALHGRFDLVTFASSIHWMDPVVLFNKLQHHLVPNHLIAIVVGDDPFEPAWAPEFRAFLEKWVPKATGRPFGSQEWQSSRTRHLDFVDVVQARDFVSDPFEQTIDSFVLCQQSRNTFARSKLGSQACDFETELGRLLEGHTNDRGMLSYRVKTHVTLARLGTPEA</sequence>
<evidence type="ECO:0000313" key="5">
    <source>
        <dbReference type="Proteomes" id="UP000436522"/>
    </source>
</evidence>
<dbReference type="SUPFAM" id="SSF53335">
    <property type="entry name" value="S-adenosyl-L-methionine-dependent methyltransferases"/>
    <property type="match status" value="1"/>
</dbReference>
<dbReference type="Proteomes" id="UP000436522">
    <property type="component" value="Unassembled WGS sequence"/>
</dbReference>
<keyword evidence="2" id="KW-0808">Transferase</keyword>
<dbReference type="EMBL" id="BLIV01000001">
    <property type="protein sequence ID" value="GFE48654.1"/>
    <property type="molecule type" value="Genomic_DNA"/>
</dbReference>
<dbReference type="CDD" id="cd02440">
    <property type="entry name" value="AdoMet_MTases"/>
    <property type="match status" value="1"/>
</dbReference>
<gene>
    <name evidence="4" type="ORF">So717_04070</name>
</gene>
<dbReference type="Gene3D" id="3.40.50.150">
    <property type="entry name" value="Vaccinia Virus protein VP39"/>
    <property type="match status" value="1"/>
</dbReference>
<dbReference type="GO" id="GO:0032259">
    <property type="term" value="P:methylation"/>
    <property type="evidence" value="ECO:0007669"/>
    <property type="project" value="UniProtKB-KW"/>
</dbReference>
<dbReference type="AlphaFoldDB" id="A0A640VM01"/>
<reference evidence="4 5" key="1">
    <citation type="submission" date="2019-12" db="EMBL/GenBank/DDBJ databases">
        <title>Roseobacter cerasinus sp. nov., isolated from seawater around aquaculture.</title>
        <authorList>
            <person name="Muramatsu S."/>
            <person name="Takabe Y."/>
            <person name="Mori K."/>
            <person name="Takaichi S."/>
            <person name="Hanada S."/>
        </authorList>
    </citation>
    <scope>NUCLEOTIDE SEQUENCE [LARGE SCALE GENOMIC DNA]</scope>
    <source>
        <strain evidence="4 5">AI77</strain>
    </source>
</reference>
<evidence type="ECO:0000256" key="2">
    <source>
        <dbReference type="ARBA" id="ARBA00022679"/>
    </source>
</evidence>
<organism evidence="4 5">
    <name type="scientific">Roseobacter cerasinus</name>
    <dbReference type="NCBI Taxonomy" id="2602289"/>
    <lineage>
        <taxon>Bacteria</taxon>
        <taxon>Pseudomonadati</taxon>
        <taxon>Pseudomonadota</taxon>
        <taxon>Alphaproteobacteria</taxon>
        <taxon>Rhodobacterales</taxon>
        <taxon>Roseobacteraceae</taxon>
        <taxon>Roseobacter</taxon>
    </lineage>
</organism>
<protein>
    <recommendedName>
        <fullName evidence="3">Methyltransferase domain-containing protein</fullName>
    </recommendedName>
</protein>
<dbReference type="RefSeq" id="WP_159974531.1">
    <property type="nucleotide sequence ID" value="NZ_BLIV01000001.1"/>
</dbReference>
<accession>A0A640VM01</accession>
<dbReference type="OrthoDB" id="5642573at2"/>